<accession>A0A4Y2VYD2</accession>
<dbReference type="Proteomes" id="UP000499080">
    <property type="component" value="Unassembled WGS sequence"/>
</dbReference>
<sequence length="122" mass="14021">MPIGLKGKSLQHNAPILAYLIERPYTGPNSNLTNMLVHEIGDNTLTVSVLDLDFDKKPVVWSVIRNILDPKRNFEFPRVQIMSRMFTFDCAHHFEPLRALSFCWLVYNVWFPTKQTSNGSVA</sequence>
<protein>
    <submittedName>
        <fullName evidence="1">Uncharacterized protein</fullName>
    </submittedName>
</protein>
<dbReference type="EMBL" id="BGPR01052445">
    <property type="protein sequence ID" value="GBO29274.1"/>
    <property type="molecule type" value="Genomic_DNA"/>
</dbReference>
<organism evidence="1 2">
    <name type="scientific">Araneus ventricosus</name>
    <name type="common">Orbweaver spider</name>
    <name type="synonym">Epeira ventricosa</name>
    <dbReference type="NCBI Taxonomy" id="182803"/>
    <lineage>
        <taxon>Eukaryota</taxon>
        <taxon>Metazoa</taxon>
        <taxon>Ecdysozoa</taxon>
        <taxon>Arthropoda</taxon>
        <taxon>Chelicerata</taxon>
        <taxon>Arachnida</taxon>
        <taxon>Araneae</taxon>
        <taxon>Araneomorphae</taxon>
        <taxon>Entelegynae</taxon>
        <taxon>Araneoidea</taxon>
        <taxon>Araneidae</taxon>
        <taxon>Araneus</taxon>
    </lineage>
</organism>
<evidence type="ECO:0000313" key="2">
    <source>
        <dbReference type="Proteomes" id="UP000499080"/>
    </source>
</evidence>
<proteinExistence type="predicted"/>
<reference evidence="1 2" key="1">
    <citation type="journal article" date="2019" name="Sci. Rep.">
        <title>Orb-weaving spider Araneus ventricosus genome elucidates the spidroin gene catalogue.</title>
        <authorList>
            <person name="Kono N."/>
            <person name="Nakamura H."/>
            <person name="Ohtoshi R."/>
            <person name="Moran D.A.P."/>
            <person name="Shinohara A."/>
            <person name="Yoshida Y."/>
            <person name="Fujiwara M."/>
            <person name="Mori M."/>
            <person name="Tomita M."/>
            <person name="Arakawa K."/>
        </authorList>
    </citation>
    <scope>NUCLEOTIDE SEQUENCE [LARGE SCALE GENOMIC DNA]</scope>
</reference>
<name>A0A4Y2VYD2_ARAVE</name>
<evidence type="ECO:0000313" key="1">
    <source>
        <dbReference type="EMBL" id="GBO29274.1"/>
    </source>
</evidence>
<keyword evidence="2" id="KW-1185">Reference proteome</keyword>
<comment type="caution">
    <text evidence="1">The sequence shown here is derived from an EMBL/GenBank/DDBJ whole genome shotgun (WGS) entry which is preliminary data.</text>
</comment>
<gene>
    <name evidence="1" type="ORF">AVEN_164016_1</name>
</gene>
<dbReference type="AlphaFoldDB" id="A0A4Y2VYD2"/>